<evidence type="ECO:0000256" key="3">
    <source>
        <dbReference type="ARBA" id="ARBA00022833"/>
    </source>
</evidence>
<dbReference type="SUPFAM" id="SSF144232">
    <property type="entry name" value="HIT/MYND zinc finger-like"/>
    <property type="match status" value="1"/>
</dbReference>
<dbReference type="PROSITE" id="PS01360">
    <property type="entry name" value="ZF_MYND_1"/>
    <property type="match status" value="1"/>
</dbReference>
<dbReference type="InterPro" id="IPR002893">
    <property type="entry name" value="Znf_MYND"/>
</dbReference>
<dbReference type="Gene3D" id="6.10.140.2220">
    <property type="match status" value="1"/>
</dbReference>
<dbReference type="InParanoid" id="A0A0H2S917"/>
<dbReference type="STRING" id="27342.A0A0H2S917"/>
<evidence type="ECO:0000259" key="5">
    <source>
        <dbReference type="PROSITE" id="PS50865"/>
    </source>
</evidence>
<keyword evidence="3" id="KW-0862">Zinc</keyword>
<sequence length="633" mass="72400">MAKQKLSTRDALKLLKNARFREDNLGDLALSISSKSLPEKYYTSAFEVFHSHLKVPLVQATLDNKTMCRLVISSLLGLGALSDAYFSKHEAQLRDCWPDIINWSKAILRGRRYNMARSLDLAGAFFYAIGQIFDVVSFTDVELANNEDVFPFAVELWKGDEEHTILPDRYATKPLLACLSTDEDQVKTFCERSAYNPNLLVDVIFARFSTAVASTPKRKLEITADLSDLLSRFIQCGLKPIYNILRHSFGSITILCYDLNALLDDASQTPEHDYTLHCSFDVLCTLFYSSTTMKKNALRAGFLRVLVAVAADPKKYEFGERPTHLLSSLRCDLLGNDIISATLASMKRLASNVQIDLPRLLRSTTSGFQNAWKLFESTLLENAVIFELFGHGYVEERGKCASCRKRSGRKSLRKCAGCGAILYCSQACERDDWPRHRVDCASVEKDIEKYFDSTYSRLSRRLATLQVSRFWPGIVSFARSRDIPIEYLGVRLRHDSAHYKFDVFDCRKVDEDDYWDEYRRTPFLSLLAKESLRARVEENENSCILLVLTYMDVFDVPYLVYLESDFDTDTAMASHCRSMTCLDEDNNVLLPRTQDLVEDIMSRLYASPNLDWRARWIERPFVSLARQAALKFK</sequence>
<keyword evidence="7" id="KW-1185">Reference proteome</keyword>
<evidence type="ECO:0000256" key="1">
    <source>
        <dbReference type="ARBA" id="ARBA00022723"/>
    </source>
</evidence>
<protein>
    <recommendedName>
        <fullName evidence="5">MYND-type domain-containing protein</fullName>
    </recommendedName>
</protein>
<dbReference type="EMBL" id="KQ085897">
    <property type="protein sequence ID" value="KLO18173.1"/>
    <property type="molecule type" value="Genomic_DNA"/>
</dbReference>
<dbReference type="PROSITE" id="PS50865">
    <property type="entry name" value="ZF_MYND_2"/>
    <property type="match status" value="1"/>
</dbReference>
<dbReference type="Pfam" id="PF01753">
    <property type="entry name" value="zf-MYND"/>
    <property type="match status" value="1"/>
</dbReference>
<evidence type="ECO:0000256" key="4">
    <source>
        <dbReference type="PROSITE-ProRule" id="PRU00134"/>
    </source>
</evidence>
<feature type="domain" description="MYND-type" evidence="5">
    <location>
        <begin position="400"/>
        <end position="440"/>
    </location>
</feature>
<evidence type="ECO:0000313" key="6">
    <source>
        <dbReference type="EMBL" id="KLO18173.1"/>
    </source>
</evidence>
<dbReference type="GO" id="GO:0008270">
    <property type="term" value="F:zinc ion binding"/>
    <property type="evidence" value="ECO:0007669"/>
    <property type="project" value="UniProtKB-KW"/>
</dbReference>
<gene>
    <name evidence="6" type="ORF">SCHPADRAFT_925334</name>
</gene>
<evidence type="ECO:0000256" key="2">
    <source>
        <dbReference type="ARBA" id="ARBA00022771"/>
    </source>
</evidence>
<dbReference type="AlphaFoldDB" id="A0A0H2S917"/>
<keyword evidence="1" id="KW-0479">Metal-binding</keyword>
<accession>A0A0H2S917</accession>
<proteinExistence type="predicted"/>
<evidence type="ECO:0000313" key="7">
    <source>
        <dbReference type="Proteomes" id="UP000053477"/>
    </source>
</evidence>
<dbReference type="Proteomes" id="UP000053477">
    <property type="component" value="Unassembled WGS sequence"/>
</dbReference>
<organism evidence="6 7">
    <name type="scientific">Schizopora paradoxa</name>
    <dbReference type="NCBI Taxonomy" id="27342"/>
    <lineage>
        <taxon>Eukaryota</taxon>
        <taxon>Fungi</taxon>
        <taxon>Dikarya</taxon>
        <taxon>Basidiomycota</taxon>
        <taxon>Agaricomycotina</taxon>
        <taxon>Agaricomycetes</taxon>
        <taxon>Hymenochaetales</taxon>
        <taxon>Schizoporaceae</taxon>
        <taxon>Schizopora</taxon>
    </lineage>
</organism>
<name>A0A0H2S917_9AGAM</name>
<dbReference type="OrthoDB" id="3064659at2759"/>
<keyword evidence="2 4" id="KW-0863">Zinc-finger</keyword>
<reference evidence="6 7" key="1">
    <citation type="submission" date="2015-04" db="EMBL/GenBank/DDBJ databases">
        <title>Complete genome sequence of Schizopora paradoxa KUC8140, a cosmopolitan wood degrader in East Asia.</title>
        <authorList>
            <consortium name="DOE Joint Genome Institute"/>
            <person name="Min B."/>
            <person name="Park H."/>
            <person name="Jang Y."/>
            <person name="Kim J.-J."/>
            <person name="Kim K.H."/>
            <person name="Pangilinan J."/>
            <person name="Lipzen A."/>
            <person name="Riley R."/>
            <person name="Grigoriev I.V."/>
            <person name="Spatafora J.W."/>
            <person name="Choi I.-G."/>
        </authorList>
    </citation>
    <scope>NUCLEOTIDE SEQUENCE [LARGE SCALE GENOMIC DNA]</scope>
    <source>
        <strain evidence="6 7">KUC8140</strain>
    </source>
</reference>